<dbReference type="EC" id="2.6.1.-" evidence="3"/>
<keyword evidence="3 6" id="KW-0808">Transferase</keyword>
<protein>
    <recommendedName>
        <fullName evidence="3">Aminotransferase</fullName>
        <ecNumber evidence="3">2.6.1.-</ecNumber>
    </recommendedName>
</protein>
<dbReference type="PROSITE" id="PS00105">
    <property type="entry name" value="AA_TRANSFER_CLASS_1"/>
    <property type="match status" value="1"/>
</dbReference>
<keyword evidence="7" id="KW-1185">Reference proteome</keyword>
<evidence type="ECO:0000256" key="3">
    <source>
        <dbReference type="RuleBase" id="RU000481"/>
    </source>
</evidence>
<feature type="region of interest" description="Disordered" evidence="4">
    <location>
        <begin position="1"/>
        <end position="22"/>
    </location>
</feature>
<dbReference type="SUPFAM" id="SSF53383">
    <property type="entry name" value="PLP-dependent transferases"/>
    <property type="match status" value="1"/>
</dbReference>
<dbReference type="Gene3D" id="3.40.640.10">
    <property type="entry name" value="Type I PLP-dependent aspartate aminotransferase-like (Major domain)"/>
    <property type="match status" value="1"/>
</dbReference>
<evidence type="ECO:0000313" key="7">
    <source>
        <dbReference type="Proteomes" id="UP000320653"/>
    </source>
</evidence>
<evidence type="ECO:0000256" key="1">
    <source>
        <dbReference type="ARBA" id="ARBA00001933"/>
    </source>
</evidence>
<organism evidence="6 7">
    <name type="scientific">Neorhizobium alkalisoli</name>
    <dbReference type="NCBI Taxonomy" id="528178"/>
    <lineage>
        <taxon>Bacteria</taxon>
        <taxon>Pseudomonadati</taxon>
        <taxon>Pseudomonadota</taxon>
        <taxon>Alphaproteobacteria</taxon>
        <taxon>Hyphomicrobiales</taxon>
        <taxon>Rhizobiaceae</taxon>
        <taxon>Rhizobium/Agrobacterium group</taxon>
        <taxon>Neorhizobium</taxon>
    </lineage>
</organism>
<dbReference type="Gene3D" id="3.90.1150.10">
    <property type="entry name" value="Aspartate Aminotransferase, domain 1"/>
    <property type="match status" value="1"/>
</dbReference>
<comment type="similarity">
    <text evidence="3">Belongs to the class-I pyridoxal-phosphate-dependent aminotransferase family.</text>
</comment>
<dbReference type="Proteomes" id="UP000320653">
    <property type="component" value="Unassembled WGS sequence"/>
</dbReference>
<proteinExistence type="inferred from homology"/>
<dbReference type="AlphaFoldDB" id="A0A561PZ75"/>
<dbReference type="EMBL" id="VIWP01000020">
    <property type="protein sequence ID" value="TWF43405.1"/>
    <property type="molecule type" value="Genomic_DNA"/>
</dbReference>
<evidence type="ECO:0000259" key="5">
    <source>
        <dbReference type="Pfam" id="PF00155"/>
    </source>
</evidence>
<dbReference type="InterPro" id="IPR015424">
    <property type="entry name" value="PyrdxlP-dep_Trfase"/>
</dbReference>
<dbReference type="InterPro" id="IPR004838">
    <property type="entry name" value="NHTrfase_class1_PyrdxlP-BS"/>
</dbReference>
<feature type="domain" description="Aminotransferase class I/classII large" evidence="5">
    <location>
        <begin position="176"/>
        <end position="397"/>
    </location>
</feature>
<dbReference type="RefSeq" id="WP_246691046.1">
    <property type="nucleotide sequence ID" value="NZ_VIWP01000020.1"/>
</dbReference>
<dbReference type="Pfam" id="PF00155">
    <property type="entry name" value="Aminotran_1_2"/>
    <property type="match status" value="1"/>
</dbReference>
<dbReference type="GO" id="GO:0030170">
    <property type="term" value="F:pyridoxal phosphate binding"/>
    <property type="evidence" value="ECO:0007669"/>
    <property type="project" value="InterPro"/>
</dbReference>
<dbReference type="InterPro" id="IPR015422">
    <property type="entry name" value="PyrdxlP-dep_Trfase_small"/>
</dbReference>
<comment type="cofactor">
    <cofactor evidence="1 3">
        <name>pyridoxal 5'-phosphate</name>
        <dbReference type="ChEBI" id="CHEBI:597326"/>
    </cofactor>
</comment>
<evidence type="ECO:0000256" key="2">
    <source>
        <dbReference type="ARBA" id="ARBA00022898"/>
    </source>
</evidence>
<evidence type="ECO:0000256" key="4">
    <source>
        <dbReference type="SAM" id="MobiDB-lite"/>
    </source>
</evidence>
<dbReference type="CDD" id="cd00609">
    <property type="entry name" value="AAT_like"/>
    <property type="match status" value="1"/>
</dbReference>
<comment type="caution">
    <text evidence="6">The sequence shown here is derived from an EMBL/GenBank/DDBJ whole genome shotgun (WGS) entry which is preliminary data.</text>
</comment>
<dbReference type="PANTHER" id="PTHR42885:SF1">
    <property type="entry name" value="THREONINE-PHOSPHATE DECARBOXYLASE"/>
    <property type="match status" value="1"/>
</dbReference>
<keyword evidence="3 6" id="KW-0032">Aminotransferase</keyword>
<feature type="region of interest" description="Disordered" evidence="4">
    <location>
        <begin position="116"/>
        <end position="178"/>
    </location>
</feature>
<gene>
    <name evidence="6" type="ORF">FHW37_12032</name>
</gene>
<name>A0A561PZ75_9HYPH</name>
<keyword evidence="2" id="KW-0663">Pyridoxal phosphate</keyword>
<reference evidence="6 7" key="1">
    <citation type="submission" date="2019-06" db="EMBL/GenBank/DDBJ databases">
        <title>Sorghum-associated microbial communities from plants grown in Nebraska, USA.</title>
        <authorList>
            <person name="Schachtman D."/>
        </authorList>
    </citation>
    <scope>NUCLEOTIDE SEQUENCE [LARGE SCALE GENOMIC DNA]</scope>
    <source>
        <strain evidence="6 7">1225</strain>
    </source>
</reference>
<accession>A0A561PZ75</accession>
<dbReference type="PANTHER" id="PTHR42885">
    <property type="entry name" value="HISTIDINOL-PHOSPHATE AMINOTRANSFERASE-RELATED"/>
    <property type="match status" value="1"/>
</dbReference>
<sequence length="413" mass="43451">MAGPDSGENKLGGPIQHGGNLGRARKLFPQAPEPWIDLSTGINPHSYPYSPIPANVFARLPEPVSLEGLKAVAAHAYGAPSAAHLAAGPGTQILLPIVAGLLDGWSPLAKTLSGLPAISPTRGEKTRGSHSSQSELGRSARLSPPPWGEGGEGFLPEADERPRTSEGADGTHSTKPRRIAAVLSPTYAEHARAARMAGFSVTETDDLETLAAADLAVIVNPNNPTGRIVPKADLLALADVMRAKGGLLIVDEAFMDVSEAESVANAVDAGGLVVLRSFGKFYGMAGLRLGFALAHPDIITRIEERLGPWAVSGPALHVASEALADTAWQQAMRKTLKAEATRLDAALASAGLAVLGGTSLFRLVRDPRAQALYRHLGEHGILTRRFEERPDDLRIGLPEADGRARLEAALKTF</sequence>
<evidence type="ECO:0000313" key="6">
    <source>
        <dbReference type="EMBL" id="TWF43405.1"/>
    </source>
</evidence>
<dbReference type="InterPro" id="IPR015421">
    <property type="entry name" value="PyrdxlP-dep_Trfase_major"/>
</dbReference>
<dbReference type="GO" id="GO:0008483">
    <property type="term" value="F:transaminase activity"/>
    <property type="evidence" value="ECO:0007669"/>
    <property type="project" value="UniProtKB-KW"/>
</dbReference>
<dbReference type="InterPro" id="IPR004839">
    <property type="entry name" value="Aminotransferase_I/II_large"/>
</dbReference>